<dbReference type="Proteomes" id="UP000005714">
    <property type="component" value="Unassembled WGS sequence"/>
</dbReference>
<evidence type="ECO:0000313" key="9">
    <source>
        <dbReference type="EMBL" id="EFG46790.1"/>
    </source>
</evidence>
<feature type="transmembrane region" description="Helical" evidence="7">
    <location>
        <begin position="187"/>
        <end position="209"/>
    </location>
</feature>
<feature type="transmembrane region" description="Helical" evidence="7">
    <location>
        <begin position="341"/>
        <end position="359"/>
    </location>
</feature>
<evidence type="ECO:0000313" key="10">
    <source>
        <dbReference type="Proteomes" id="UP000005714"/>
    </source>
</evidence>
<accession>D4YPQ5</accession>
<dbReference type="GO" id="GO:0022857">
    <property type="term" value="F:transmembrane transporter activity"/>
    <property type="evidence" value="ECO:0007669"/>
    <property type="project" value="InterPro"/>
</dbReference>
<dbReference type="eggNOG" id="COG0477">
    <property type="taxonomic scope" value="Bacteria"/>
</dbReference>
<feature type="transmembrane region" description="Helical" evidence="7">
    <location>
        <begin position="86"/>
        <end position="110"/>
    </location>
</feature>
<keyword evidence="10" id="KW-1185">Reference proteome</keyword>
<dbReference type="Pfam" id="PF07690">
    <property type="entry name" value="MFS_1"/>
    <property type="match status" value="1"/>
</dbReference>
<dbReference type="InterPro" id="IPR020846">
    <property type="entry name" value="MFS_dom"/>
</dbReference>
<gene>
    <name evidence="9" type="ORF">HMPREF0183_1915</name>
</gene>
<keyword evidence="4 7" id="KW-0812">Transmembrane</keyword>
<evidence type="ECO:0000256" key="2">
    <source>
        <dbReference type="ARBA" id="ARBA00022448"/>
    </source>
</evidence>
<dbReference type="InterPro" id="IPR011701">
    <property type="entry name" value="MFS"/>
</dbReference>
<evidence type="ECO:0000259" key="8">
    <source>
        <dbReference type="PROSITE" id="PS50850"/>
    </source>
</evidence>
<evidence type="ECO:0000256" key="4">
    <source>
        <dbReference type="ARBA" id="ARBA00022692"/>
    </source>
</evidence>
<dbReference type="EMBL" id="ADNU01000053">
    <property type="protein sequence ID" value="EFG46790.1"/>
    <property type="molecule type" value="Genomic_DNA"/>
</dbReference>
<keyword evidence="3" id="KW-1003">Cell membrane</keyword>
<feature type="domain" description="Major facilitator superfamily (MFS) profile" evidence="8">
    <location>
        <begin position="49"/>
        <end position="465"/>
    </location>
</feature>
<dbReference type="CDD" id="cd17369">
    <property type="entry name" value="MFS_ShiA_like"/>
    <property type="match status" value="1"/>
</dbReference>
<dbReference type="AlphaFoldDB" id="D4YPQ5"/>
<sequence length="475" mass="49600">MTSLTGLKTGRIGFCRTIFECEEGGMNQPAAPAEVADRKGGMSPGAVKALVASIVGTLIEWYDYALYGAAAGVVIAPLFFPGHLSAAAGLSTFATFAVGFLARPLGGIVIGHIGDRYGRKPAMLLTIILMAVATVGMGLLPTAHAIGVFAPILLVLFRFIQGFGAGAELTGAITVVAEYTSPKRRGWFTGFILSMPPLGIVLATGAFLWASHLPEEAFLSWGWRLPFLASALLFFVALYIRTQLEETPEYVASQENAAKQQAESKVPIKELLRSDFKGVLLGFFGMFGHSALVYLIASFSVFYLTSPYVGMSRSDALVAVTVGTLVAVVTTPFAGWASDRFGAGTVLATASALGIIYAYPFLKLLQMGTVASATLAVGVGFGVIIAGTSGSQGAFMANLFPPEHRFSGMALAREANGAIVAGFSPMIVLALVNALDGDVWAAALFLAACSSVAVIAIVLSRGAGNNDNARVTNWA</sequence>
<feature type="transmembrane region" description="Helical" evidence="7">
    <location>
        <begin position="221"/>
        <end position="240"/>
    </location>
</feature>
<feature type="transmembrane region" description="Helical" evidence="7">
    <location>
        <begin position="365"/>
        <end position="386"/>
    </location>
</feature>
<dbReference type="SUPFAM" id="SSF103473">
    <property type="entry name" value="MFS general substrate transporter"/>
    <property type="match status" value="1"/>
</dbReference>
<dbReference type="PANTHER" id="PTHR43045">
    <property type="entry name" value="SHIKIMATE TRANSPORTER"/>
    <property type="match status" value="1"/>
</dbReference>
<feature type="transmembrane region" description="Helical" evidence="7">
    <location>
        <begin position="279"/>
        <end position="304"/>
    </location>
</feature>
<evidence type="ECO:0000256" key="1">
    <source>
        <dbReference type="ARBA" id="ARBA00004651"/>
    </source>
</evidence>
<feature type="transmembrane region" description="Helical" evidence="7">
    <location>
        <begin position="415"/>
        <end position="434"/>
    </location>
</feature>
<protein>
    <submittedName>
        <fullName evidence="9">Transporter, major facilitator family protein</fullName>
    </submittedName>
</protein>
<dbReference type="PROSITE" id="PS50850">
    <property type="entry name" value="MFS"/>
    <property type="match status" value="1"/>
</dbReference>
<organism evidence="9 10">
    <name type="scientific">Brevibacterium mcbrellneri ATCC 49030</name>
    <dbReference type="NCBI Taxonomy" id="585530"/>
    <lineage>
        <taxon>Bacteria</taxon>
        <taxon>Bacillati</taxon>
        <taxon>Actinomycetota</taxon>
        <taxon>Actinomycetes</taxon>
        <taxon>Micrococcales</taxon>
        <taxon>Brevibacteriaceae</taxon>
        <taxon>Brevibacterium</taxon>
    </lineage>
</organism>
<dbReference type="PANTHER" id="PTHR43045:SF1">
    <property type="entry name" value="SHIKIMATE TRANSPORTER"/>
    <property type="match status" value="1"/>
</dbReference>
<name>D4YPQ5_9MICO</name>
<evidence type="ECO:0000256" key="7">
    <source>
        <dbReference type="SAM" id="Phobius"/>
    </source>
</evidence>
<evidence type="ECO:0000256" key="6">
    <source>
        <dbReference type="ARBA" id="ARBA00023136"/>
    </source>
</evidence>
<feature type="transmembrane region" description="Helical" evidence="7">
    <location>
        <begin position="316"/>
        <end position="334"/>
    </location>
</feature>
<comment type="subcellular location">
    <subcellularLocation>
        <location evidence="1">Cell membrane</location>
        <topology evidence="1">Multi-pass membrane protein</topology>
    </subcellularLocation>
</comment>
<dbReference type="Gene3D" id="1.20.1250.20">
    <property type="entry name" value="MFS general substrate transporter like domains"/>
    <property type="match status" value="2"/>
</dbReference>
<feature type="transmembrane region" description="Helical" evidence="7">
    <location>
        <begin position="440"/>
        <end position="460"/>
    </location>
</feature>
<keyword evidence="5 7" id="KW-1133">Transmembrane helix</keyword>
<comment type="caution">
    <text evidence="9">The sequence shown here is derived from an EMBL/GenBank/DDBJ whole genome shotgun (WGS) entry which is preliminary data.</text>
</comment>
<evidence type="ECO:0000256" key="3">
    <source>
        <dbReference type="ARBA" id="ARBA00022475"/>
    </source>
</evidence>
<keyword evidence="6 7" id="KW-0472">Membrane</keyword>
<feature type="transmembrane region" description="Helical" evidence="7">
    <location>
        <begin position="61"/>
        <end position="80"/>
    </location>
</feature>
<reference evidence="9 10" key="1">
    <citation type="submission" date="2010-04" db="EMBL/GenBank/DDBJ databases">
        <authorList>
            <person name="Qin X."/>
            <person name="Bachman B."/>
            <person name="Battles P."/>
            <person name="Bell A."/>
            <person name="Bess C."/>
            <person name="Bickham C."/>
            <person name="Chaboub L."/>
            <person name="Chen D."/>
            <person name="Coyle M."/>
            <person name="Deiros D.R."/>
            <person name="Dinh H."/>
            <person name="Forbes L."/>
            <person name="Fowler G."/>
            <person name="Francisco L."/>
            <person name="Fu Q."/>
            <person name="Gubbala S."/>
            <person name="Hale W."/>
            <person name="Han Y."/>
            <person name="Hemphill L."/>
            <person name="Highlander S.K."/>
            <person name="Hirani K."/>
            <person name="Hogues M."/>
            <person name="Jackson L."/>
            <person name="Jakkamsetti A."/>
            <person name="Javaid M."/>
            <person name="Jiang H."/>
            <person name="Korchina V."/>
            <person name="Kovar C."/>
            <person name="Lara F."/>
            <person name="Lee S."/>
            <person name="Mata R."/>
            <person name="Mathew T."/>
            <person name="Moen C."/>
            <person name="Morales K."/>
            <person name="Munidasa M."/>
            <person name="Nazareth L."/>
            <person name="Ngo R."/>
            <person name="Nguyen L."/>
            <person name="Okwuonu G."/>
            <person name="Ongeri F."/>
            <person name="Patil S."/>
            <person name="Petrosino J."/>
            <person name="Pham C."/>
            <person name="Pham P."/>
            <person name="Pu L.-L."/>
            <person name="Puazo M."/>
            <person name="Raj R."/>
            <person name="Reid J."/>
            <person name="Rouhana J."/>
            <person name="Saada N."/>
            <person name="Shang Y."/>
            <person name="Simmons D."/>
            <person name="Thornton R."/>
            <person name="Warren J."/>
            <person name="Weissenberger G."/>
            <person name="Zhang J."/>
            <person name="Zhang L."/>
            <person name="Zhou C."/>
            <person name="Zhu D."/>
            <person name="Muzny D."/>
            <person name="Worley K."/>
            <person name="Gibbs R."/>
        </authorList>
    </citation>
    <scope>NUCLEOTIDE SEQUENCE [LARGE SCALE GENOMIC DNA]</scope>
    <source>
        <strain evidence="9 10">ATCC 49030</strain>
    </source>
</reference>
<dbReference type="GO" id="GO:0005886">
    <property type="term" value="C:plasma membrane"/>
    <property type="evidence" value="ECO:0007669"/>
    <property type="project" value="UniProtKB-SubCell"/>
</dbReference>
<keyword evidence="2" id="KW-0813">Transport</keyword>
<dbReference type="STRING" id="585530.HMPREF0183_1915"/>
<evidence type="ECO:0000256" key="5">
    <source>
        <dbReference type="ARBA" id="ARBA00022989"/>
    </source>
</evidence>
<dbReference type="InterPro" id="IPR036259">
    <property type="entry name" value="MFS_trans_sf"/>
</dbReference>
<proteinExistence type="predicted"/>
<feature type="transmembrane region" description="Helical" evidence="7">
    <location>
        <begin position="122"/>
        <end position="140"/>
    </location>
</feature>